<evidence type="ECO:0000313" key="1">
    <source>
        <dbReference type="EMBL" id="GME91601.1"/>
    </source>
</evidence>
<gene>
    <name evidence="1" type="ORF">Cboi01_000236600</name>
</gene>
<evidence type="ECO:0000313" key="2">
    <source>
        <dbReference type="Proteomes" id="UP001165101"/>
    </source>
</evidence>
<dbReference type="Proteomes" id="UP001165101">
    <property type="component" value="Unassembled WGS sequence"/>
</dbReference>
<reference evidence="1" key="1">
    <citation type="submission" date="2023-04" db="EMBL/GenBank/DDBJ databases">
        <title>Candida boidinii NBRC 1967.</title>
        <authorList>
            <person name="Ichikawa N."/>
            <person name="Sato H."/>
            <person name="Tonouchi N."/>
        </authorList>
    </citation>
    <scope>NUCLEOTIDE SEQUENCE</scope>
    <source>
        <strain evidence="1">NBRC 1967</strain>
    </source>
</reference>
<sequence>MASTPSTHENDALSMFFDNNFVPHAFLDALFSSSLPTTANTKNRTSSYQGAAMGATSKEFASSRALKNMQGKCSALLSHLDYYTNELTKNFESKIEALDESSSVISYSVNNSTLSSTTKDGMVGITRLEYNIESLSSSVNSLMRDLEEVDLKIKEINRKEQSGASADIDVEIEDKAKNDYDSTVEPDSTQNVTKKSEVIDTLSELLTIRLRIKSVLELFETATALVTTSQQVDNLSNSNRAPTSLNEHGAHEAITNIDIDSFSNSLAIIEETILEEFHKEKTEEIVNEKLLSKCDLMISLLPLFEKMDSFYRVYKSFADFIQVEKKRYLSFKDKQ</sequence>
<comment type="caution">
    <text evidence="1">The sequence shown here is derived from an EMBL/GenBank/DDBJ whole genome shotgun (WGS) entry which is preliminary data.</text>
</comment>
<dbReference type="EMBL" id="BSXV01001056">
    <property type="protein sequence ID" value="GME91601.1"/>
    <property type="molecule type" value="Genomic_DNA"/>
</dbReference>
<organism evidence="1 2">
    <name type="scientific">Candida boidinii</name>
    <name type="common">Yeast</name>
    <dbReference type="NCBI Taxonomy" id="5477"/>
    <lineage>
        <taxon>Eukaryota</taxon>
        <taxon>Fungi</taxon>
        <taxon>Dikarya</taxon>
        <taxon>Ascomycota</taxon>
        <taxon>Saccharomycotina</taxon>
        <taxon>Pichiomycetes</taxon>
        <taxon>Pichiales</taxon>
        <taxon>Pichiaceae</taxon>
        <taxon>Ogataea</taxon>
        <taxon>Ogataea/Candida clade</taxon>
    </lineage>
</organism>
<keyword evidence="2" id="KW-1185">Reference proteome</keyword>
<name>A0ACB5TME4_CANBO</name>
<protein>
    <submittedName>
        <fullName evidence="1">Unnamed protein product</fullName>
    </submittedName>
</protein>
<proteinExistence type="predicted"/>
<accession>A0ACB5TME4</accession>